<dbReference type="GO" id="GO:0005524">
    <property type="term" value="F:ATP binding"/>
    <property type="evidence" value="ECO:0007669"/>
    <property type="project" value="UniProtKB-KW"/>
</dbReference>
<dbReference type="Gene3D" id="2.40.100.10">
    <property type="entry name" value="Cyclophilin-like"/>
    <property type="match status" value="1"/>
</dbReference>
<feature type="domain" description="Carboxyltransferase" evidence="4">
    <location>
        <begin position="24"/>
        <end position="325"/>
    </location>
</feature>
<evidence type="ECO:0000256" key="2">
    <source>
        <dbReference type="ARBA" id="ARBA00022801"/>
    </source>
</evidence>
<dbReference type="Proteomes" id="UP000570361">
    <property type="component" value="Unassembled WGS sequence"/>
</dbReference>
<organism evidence="5 6">
    <name type="scientific">Paenibacillus phyllosphaerae</name>
    <dbReference type="NCBI Taxonomy" id="274593"/>
    <lineage>
        <taxon>Bacteria</taxon>
        <taxon>Bacillati</taxon>
        <taxon>Bacillota</taxon>
        <taxon>Bacilli</taxon>
        <taxon>Bacillales</taxon>
        <taxon>Paenibacillaceae</taxon>
        <taxon>Paenibacillus</taxon>
    </lineage>
</organism>
<name>A0A7W5FKY9_9BACL</name>
<dbReference type="Pfam" id="PF02626">
    <property type="entry name" value="CT_A_B"/>
    <property type="match status" value="1"/>
</dbReference>
<evidence type="ECO:0000256" key="1">
    <source>
        <dbReference type="ARBA" id="ARBA00022741"/>
    </source>
</evidence>
<reference evidence="5 6" key="1">
    <citation type="submission" date="2020-08" db="EMBL/GenBank/DDBJ databases">
        <title>Genomic Encyclopedia of Type Strains, Phase III (KMG-III): the genomes of soil and plant-associated and newly described type strains.</title>
        <authorList>
            <person name="Whitman W."/>
        </authorList>
    </citation>
    <scope>NUCLEOTIDE SEQUENCE [LARGE SCALE GENOMIC DNA]</scope>
    <source>
        <strain evidence="5 6">CECT 5862</strain>
    </source>
</reference>
<keyword evidence="6" id="KW-1185">Reference proteome</keyword>
<dbReference type="GO" id="GO:0016787">
    <property type="term" value="F:hydrolase activity"/>
    <property type="evidence" value="ECO:0007669"/>
    <property type="project" value="UniProtKB-KW"/>
</dbReference>
<accession>A0A7W5FKY9</accession>
<evidence type="ECO:0000256" key="3">
    <source>
        <dbReference type="ARBA" id="ARBA00022840"/>
    </source>
</evidence>
<dbReference type="PANTHER" id="PTHR43309">
    <property type="entry name" value="5-OXOPROLINASE SUBUNIT C"/>
    <property type="match status" value="1"/>
</dbReference>
<keyword evidence="3" id="KW-0067">ATP-binding</keyword>
<keyword evidence="1" id="KW-0547">Nucleotide-binding</keyword>
<dbReference type="AlphaFoldDB" id="A0A7W5FKY9"/>
<proteinExistence type="predicted"/>
<sequence>MSLYVHRPGLLTTIQDRGRYGMQQYGIPVSGAMDASAPRIANALAGNNEEEAVLEVTLQGPEVSFEHGMLIAIAGGDLMPAINGMPVPMYRPVYVAQGARLTFRGCREGCRSYVAVAGGLDVPVVLGSRSTYLRAAIGGVEGRALKAGDRVGIRNGGCTLPGSSAYRLEQILALAASMAGQPFASVDWFAPPLADYRRKVIRIVPGTHYRYLTEESRNRLVRQPFAVAPQSDRMGYRLSAEELSLQAPLELLSEAVVNGTIQLPQDGQPIILLADRQTTGGYPRIAQVATADLPVMAQYKPGDRFGFQLVSHEEAERLLIDHEQDWIRLRMAISLKMKEWGR</sequence>
<dbReference type="NCBIfam" id="TIGR00724">
    <property type="entry name" value="urea_amlyse_rel"/>
    <property type="match status" value="1"/>
</dbReference>
<dbReference type="SMART" id="SM00797">
    <property type="entry name" value="AHS2"/>
    <property type="match status" value="1"/>
</dbReference>
<dbReference type="InterPro" id="IPR052708">
    <property type="entry name" value="PxpC"/>
</dbReference>
<dbReference type="RefSeq" id="WP_183596592.1">
    <property type="nucleotide sequence ID" value="NZ_JACHXK010000001.1"/>
</dbReference>
<evidence type="ECO:0000259" key="4">
    <source>
        <dbReference type="SMART" id="SM00797"/>
    </source>
</evidence>
<dbReference type="InterPro" id="IPR003778">
    <property type="entry name" value="CT_A_B"/>
</dbReference>
<evidence type="ECO:0000313" key="6">
    <source>
        <dbReference type="Proteomes" id="UP000570361"/>
    </source>
</evidence>
<dbReference type="SUPFAM" id="SSF50891">
    <property type="entry name" value="Cyclophilin-like"/>
    <property type="match status" value="1"/>
</dbReference>
<keyword evidence="2" id="KW-0378">Hydrolase</keyword>
<protein>
    <submittedName>
        <fullName evidence="5">Antagonist of KipI</fullName>
    </submittedName>
</protein>
<dbReference type="InterPro" id="IPR029000">
    <property type="entry name" value="Cyclophilin-like_dom_sf"/>
</dbReference>
<dbReference type="PANTHER" id="PTHR43309:SF5">
    <property type="entry name" value="5-OXOPROLINASE SUBUNIT C"/>
    <property type="match status" value="1"/>
</dbReference>
<gene>
    <name evidence="5" type="ORF">FHS18_000522</name>
</gene>
<dbReference type="EMBL" id="JACHXK010000001">
    <property type="protein sequence ID" value="MBB3108494.1"/>
    <property type="molecule type" value="Genomic_DNA"/>
</dbReference>
<evidence type="ECO:0000313" key="5">
    <source>
        <dbReference type="EMBL" id="MBB3108494.1"/>
    </source>
</evidence>
<comment type="caution">
    <text evidence="5">The sequence shown here is derived from an EMBL/GenBank/DDBJ whole genome shotgun (WGS) entry which is preliminary data.</text>
</comment>